<comment type="caution">
    <text evidence="1">The sequence shown here is derived from an EMBL/GenBank/DDBJ whole genome shotgun (WGS) entry which is preliminary data.</text>
</comment>
<dbReference type="AlphaFoldDB" id="A0A211YNJ4"/>
<keyword evidence="2" id="KW-1185">Reference proteome</keyword>
<evidence type="ECO:0000313" key="1">
    <source>
        <dbReference type="EMBL" id="OWJ54622.1"/>
    </source>
</evidence>
<name>A0A211YNJ4_9CREN</name>
<accession>A0A211YNJ4</accession>
<dbReference type="RefSeq" id="WP_055409470.1">
    <property type="nucleotide sequence ID" value="NZ_CP013011.1"/>
</dbReference>
<proteinExistence type="predicted"/>
<gene>
    <name evidence="1" type="ORF">Pdsh_06265</name>
</gene>
<protein>
    <submittedName>
        <fullName evidence="1">Uncharacterized protein</fullName>
    </submittedName>
</protein>
<dbReference type="Proteomes" id="UP000196694">
    <property type="component" value="Unassembled WGS sequence"/>
</dbReference>
<dbReference type="GeneID" id="26099761"/>
<evidence type="ECO:0000313" key="2">
    <source>
        <dbReference type="Proteomes" id="UP000196694"/>
    </source>
</evidence>
<sequence>MKRAREALEASIAVNHDANLVLNGLTRFRLYDQPEEVAARKRELEGAVVPMLLTQWKLDGYVDLGATAVGMGVYRDRDNGGGEKY</sequence>
<dbReference type="EMBL" id="NCQP01000003">
    <property type="protein sequence ID" value="OWJ54622.1"/>
    <property type="molecule type" value="Genomic_DNA"/>
</dbReference>
<organism evidence="1 2">
    <name type="scientific">Pyrodictium delaneyi</name>
    <dbReference type="NCBI Taxonomy" id="1273541"/>
    <lineage>
        <taxon>Archaea</taxon>
        <taxon>Thermoproteota</taxon>
        <taxon>Thermoprotei</taxon>
        <taxon>Desulfurococcales</taxon>
        <taxon>Pyrodictiaceae</taxon>
        <taxon>Pyrodictium</taxon>
    </lineage>
</organism>
<reference evidence="1 2" key="1">
    <citation type="submission" date="2017-05" db="EMBL/GenBank/DDBJ databases">
        <title>The draft genome of the hyperthermophilic archaeon 'Pyrodictium delaneyi strain Hulk', an iron and nitrate reducer, reveals the capacity for sulfate reduction.</title>
        <authorList>
            <person name="Demey L.M."/>
            <person name="Miller C."/>
            <person name="Manzella M."/>
            <person name="Reguera G."/>
            <person name="Kashefi K."/>
        </authorList>
    </citation>
    <scope>NUCLEOTIDE SEQUENCE [LARGE SCALE GENOMIC DNA]</scope>
    <source>
        <strain evidence="1 2">Hulk</strain>
    </source>
</reference>